<proteinExistence type="predicted"/>
<gene>
    <name evidence="3" type="ORF">ANCCEY_03039</name>
</gene>
<dbReference type="Pfam" id="PF00069">
    <property type="entry name" value="Pkinase"/>
    <property type="match status" value="1"/>
</dbReference>
<dbReference type="EMBL" id="KE124826">
    <property type="protein sequence ID" value="EPB77863.1"/>
    <property type="molecule type" value="Genomic_DNA"/>
</dbReference>
<dbReference type="SUPFAM" id="SSF56112">
    <property type="entry name" value="Protein kinase-like (PK-like)"/>
    <property type="match status" value="1"/>
</dbReference>
<evidence type="ECO:0000256" key="1">
    <source>
        <dbReference type="SAM" id="MobiDB-lite"/>
    </source>
</evidence>
<evidence type="ECO:0000259" key="2">
    <source>
        <dbReference type="PROSITE" id="PS50011"/>
    </source>
</evidence>
<keyword evidence="3" id="KW-0418">Kinase</keyword>
<dbReference type="InterPro" id="IPR011009">
    <property type="entry name" value="Kinase-like_dom_sf"/>
</dbReference>
<dbReference type="PANTHER" id="PTHR24361:SF824">
    <property type="entry name" value="SERINE_THREONINE-PROTEIN KINASE NEK6"/>
    <property type="match status" value="1"/>
</dbReference>
<dbReference type="AlphaFoldDB" id="A0A0D6M312"/>
<sequence length="411" mass="46482">MLTGRALVYNVLKECLSSLLLSWIREKVAEDDPIRIKSLANYMEIQSLGKGRFGEVVKFLNTSKMVHVTVKRVKMEMFDHWSQSDFRVSHRLERFIEEFRHLHRISLANDRIANFLGIYADSRQLLIFTEYLPNGSLKDKIMNNNINENTAIHYFNDTLKALNYLHNLDPPVIHRDIKAANLLLTISDSIKLANFGLVRDLAVDGFGIAVASDISLDFRVLTSNLGPGNRNAYGKPADVWALGCTLVEMLTKYPPHFEYFGQVEAFQKEILDRASGDKCNWLPYDAEVLVPTCSKSVHKIVNLIFERDPTTRPNTGKLCEFVNNVVQDKRSACPSYEPSISNKASTEMLKGISEDESKPTPNVNSGDAVNPLPTYTPLETLENGAVRRKRRILRTTSIGQDMFAIPESITE</sequence>
<dbReference type="PROSITE" id="PS00108">
    <property type="entry name" value="PROTEIN_KINASE_ST"/>
    <property type="match status" value="1"/>
</dbReference>
<name>A0A0D6M312_9BILA</name>
<dbReference type="GO" id="GO:0005524">
    <property type="term" value="F:ATP binding"/>
    <property type="evidence" value="ECO:0007669"/>
    <property type="project" value="InterPro"/>
</dbReference>
<dbReference type="CDD" id="cd00180">
    <property type="entry name" value="PKc"/>
    <property type="match status" value="1"/>
</dbReference>
<dbReference type="InterPro" id="IPR008271">
    <property type="entry name" value="Ser/Thr_kinase_AS"/>
</dbReference>
<dbReference type="PROSITE" id="PS50011">
    <property type="entry name" value="PROTEIN_KINASE_DOM"/>
    <property type="match status" value="1"/>
</dbReference>
<keyword evidence="4" id="KW-1185">Reference proteome</keyword>
<feature type="region of interest" description="Disordered" evidence="1">
    <location>
        <begin position="353"/>
        <end position="376"/>
    </location>
</feature>
<dbReference type="Proteomes" id="UP000054495">
    <property type="component" value="Unassembled WGS sequence"/>
</dbReference>
<accession>A0A0D6M312</accession>
<dbReference type="SMART" id="SM00220">
    <property type="entry name" value="S_TKc"/>
    <property type="match status" value="1"/>
</dbReference>
<organism evidence="3 4">
    <name type="scientific">Ancylostoma ceylanicum</name>
    <dbReference type="NCBI Taxonomy" id="53326"/>
    <lineage>
        <taxon>Eukaryota</taxon>
        <taxon>Metazoa</taxon>
        <taxon>Ecdysozoa</taxon>
        <taxon>Nematoda</taxon>
        <taxon>Chromadorea</taxon>
        <taxon>Rhabditida</taxon>
        <taxon>Rhabditina</taxon>
        <taxon>Rhabditomorpha</taxon>
        <taxon>Strongyloidea</taxon>
        <taxon>Ancylostomatidae</taxon>
        <taxon>Ancylostomatinae</taxon>
        <taxon>Ancylostoma</taxon>
    </lineage>
</organism>
<evidence type="ECO:0000313" key="4">
    <source>
        <dbReference type="Proteomes" id="UP000054495"/>
    </source>
</evidence>
<dbReference type="Gene3D" id="1.10.510.10">
    <property type="entry name" value="Transferase(Phosphotransferase) domain 1"/>
    <property type="match status" value="1"/>
</dbReference>
<dbReference type="InterPro" id="IPR053235">
    <property type="entry name" value="Ser_Thr_kinase"/>
</dbReference>
<dbReference type="InterPro" id="IPR000719">
    <property type="entry name" value="Prot_kinase_dom"/>
</dbReference>
<dbReference type="PANTHER" id="PTHR24361">
    <property type="entry name" value="MITOGEN-ACTIVATED KINASE KINASE KINASE"/>
    <property type="match status" value="1"/>
</dbReference>
<dbReference type="GO" id="GO:0004672">
    <property type="term" value="F:protein kinase activity"/>
    <property type="evidence" value="ECO:0007669"/>
    <property type="project" value="InterPro"/>
</dbReference>
<keyword evidence="3" id="KW-0808">Transferase</keyword>
<evidence type="ECO:0000313" key="3">
    <source>
        <dbReference type="EMBL" id="EPB77863.1"/>
    </source>
</evidence>
<dbReference type="GO" id="GO:0005737">
    <property type="term" value="C:cytoplasm"/>
    <property type="evidence" value="ECO:0007669"/>
    <property type="project" value="TreeGrafter"/>
</dbReference>
<reference evidence="3 4" key="1">
    <citation type="submission" date="2013-05" db="EMBL/GenBank/DDBJ databases">
        <title>Draft genome of the parasitic nematode Anyclostoma ceylanicum.</title>
        <authorList>
            <person name="Mitreva M."/>
        </authorList>
    </citation>
    <scope>NUCLEOTIDE SEQUENCE [LARGE SCALE GENOMIC DNA]</scope>
</reference>
<protein>
    <submittedName>
        <fullName evidence="3">Kinase domain protein</fullName>
    </submittedName>
</protein>
<feature type="domain" description="Protein kinase" evidence="2">
    <location>
        <begin position="42"/>
        <end position="326"/>
    </location>
</feature>